<comment type="cofactor">
    <cofactor evidence="1 6">
        <name>pyridoxal 5'-phosphate</name>
        <dbReference type="ChEBI" id="CHEBI:597326"/>
    </cofactor>
</comment>
<evidence type="ECO:0000313" key="9">
    <source>
        <dbReference type="Proteomes" id="UP000199263"/>
    </source>
</evidence>
<protein>
    <recommendedName>
        <fullName evidence="6">Aminotransferase</fullName>
        <ecNumber evidence="6">2.6.1.-</ecNumber>
    </recommendedName>
</protein>
<dbReference type="InterPro" id="IPR015422">
    <property type="entry name" value="PyrdxlP-dep_Trfase_small"/>
</dbReference>
<keyword evidence="4 6" id="KW-0808">Transferase</keyword>
<evidence type="ECO:0000313" key="8">
    <source>
        <dbReference type="EMBL" id="SFC60081.1"/>
    </source>
</evidence>
<gene>
    <name evidence="8" type="ORF">SAMN05421842_1065</name>
</gene>
<dbReference type="SUPFAM" id="SSF53383">
    <property type="entry name" value="PLP-dependent transferases"/>
    <property type="match status" value="1"/>
</dbReference>
<dbReference type="InterPro" id="IPR004839">
    <property type="entry name" value="Aminotransferase_I/II_large"/>
</dbReference>
<evidence type="ECO:0000259" key="7">
    <source>
        <dbReference type="Pfam" id="PF00155"/>
    </source>
</evidence>
<dbReference type="InterPro" id="IPR050596">
    <property type="entry name" value="AspAT/PAT-like"/>
</dbReference>
<dbReference type="FunFam" id="3.40.640.10:FF:000033">
    <property type="entry name" value="Aspartate aminotransferase"/>
    <property type="match status" value="1"/>
</dbReference>
<evidence type="ECO:0000256" key="5">
    <source>
        <dbReference type="ARBA" id="ARBA00022898"/>
    </source>
</evidence>
<accession>A0A1I1KHG1</accession>
<evidence type="ECO:0000256" key="6">
    <source>
        <dbReference type="RuleBase" id="RU000481"/>
    </source>
</evidence>
<dbReference type="EC" id="2.6.1.-" evidence="6"/>
<evidence type="ECO:0000256" key="3">
    <source>
        <dbReference type="ARBA" id="ARBA00022576"/>
    </source>
</evidence>
<evidence type="ECO:0000256" key="1">
    <source>
        <dbReference type="ARBA" id="ARBA00001933"/>
    </source>
</evidence>
<dbReference type="GO" id="GO:0030170">
    <property type="term" value="F:pyridoxal phosphate binding"/>
    <property type="evidence" value="ECO:0007669"/>
    <property type="project" value="InterPro"/>
</dbReference>
<comment type="similarity">
    <text evidence="2 6">Belongs to the class-I pyridoxal-phosphate-dependent aminotransferase family.</text>
</comment>
<keyword evidence="3 6" id="KW-0032">Aminotransferase</keyword>
<proteinExistence type="inferred from homology"/>
<evidence type="ECO:0000256" key="4">
    <source>
        <dbReference type="ARBA" id="ARBA00022679"/>
    </source>
</evidence>
<dbReference type="Pfam" id="PF00155">
    <property type="entry name" value="Aminotran_1_2"/>
    <property type="match status" value="1"/>
</dbReference>
<dbReference type="Proteomes" id="UP000199263">
    <property type="component" value="Unassembled WGS sequence"/>
</dbReference>
<dbReference type="GO" id="GO:0008483">
    <property type="term" value="F:transaminase activity"/>
    <property type="evidence" value="ECO:0007669"/>
    <property type="project" value="UniProtKB-KW"/>
</dbReference>
<keyword evidence="9" id="KW-1185">Reference proteome</keyword>
<organism evidence="8 9">
    <name type="scientific">Clostridium uliginosum</name>
    <dbReference type="NCBI Taxonomy" id="119641"/>
    <lineage>
        <taxon>Bacteria</taxon>
        <taxon>Bacillati</taxon>
        <taxon>Bacillota</taxon>
        <taxon>Clostridia</taxon>
        <taxon>Eubacteriales</taxon>
        <taxon>Clostridiaceae</taxon>
        <taxon>Clostridium</taxon>
    </lineage>
</organism>
<dbReference type="CDD" id="cd00609">
    <property type="entry name" value="AAT_like"/>
    <property type="match status" value="1"/>
</dbReference>
<dbReference type="InterPro" id="IPR015424">
    <property type="entry name" value="PyrdxlP-dep_Trfase"/>
</dbReference>
<dbReference type="AlphaFoldDB" id="A0A1I1KHG1"/>
<dbReference type="PANTHER" id="PTHR46383:SF1">
    <property type="entry name" value="ASPARTATE AMINOTRANSFERASE"/>
    <property type="match status" value="1"/>
</dbReference>
<dbReference type="OrthoDB" id="9802328at2"/>
<dbReference type="EMBL" id="FOMG01000006">
    <property type="protein sequence ID" value="SFC60081.1"/>
    <property type="molecule type" value="Genomic_DNA"/>
</dbReference>
<reference evidence="8 9" key="1">
    <citation type="submission" date="2016-10" db="EMBL/GenBank/DDBJ databases">
        <authorList>
            <person name="de Groot N.N."/>
        </authorList>
    </citation>
    <scope>NUCLEOTIDE SEQUENCE [LARGE SCALE GENOMIC DNA]</scope>
    <source>
        <strain evidence="8 9">DSM 12992</strain>
    </source>
</reference>
<dbReference type="PROSITE" id="PS00105">
    <property type="entry name" value="AA_TRANSFER_CLASS_1"/>
    <property type="match status" value="1"/>
</dbReference>
<sequence>MQLCKKAENINPSITLEITAKAKELKKMGVDVVSFGAGEPDFNTPQNIINAAIKAMEEGKTKYTPAGGIVELKKTICDKFKKDNNLDYKLNQITISTGAKQCLANTFMSILNPGDEVLIPVPYWVSYPELVKLADGVPVFVETSKENNYKYTVEHLESIVTDKTKAILINSPNNPTGTIYHEEELLEIAHFAKKHDLYIISDEIYEKLIYDEEKHISIASLNEDAYNRTIVINGLSKTYSMTGWRIGYVAASEKITKLMTSIQSHMTSNVNSIAQYAALEALTGPEEELEKMVREFESRRNFMIDKLSKVNEISIIKPSGAFYVMVNIEKYLNTTFKGESINNSLDFTKVLLEEEKVAVIPGAGFGLDNYIRLSYATSMDIIEKGIDRLSIFLSKIK</sequence>
<evidence type="ECO:0000256" key="2">
    <source>
        <dbReference type="ARBA" id="ARBA00007441"/>
    </source>
</evidence>
<dbReference type="PRINTS" id="PR00753">
    <property type="entry name" value="ACCSYNTHASE"/>
</dbReference>
<dbReference type="Gene3D" id="3.90.1150.10">
    <property type="entry name" value="Aspartate Aminotransferase, domain 1"/>
    <property type="match status" value="1"/>
</dbReference>
<dbReference type="InterPro" id="IPR015421">
    <property type="entry name" value="PyrdxlP-dep_Trfase_major"/>
</dbReference>
<dbReference type="GO" id="GO:0006520">
    <property type="term" value="P:amino acid metabolic process"/>
    <property type="evidence" value="ECO:0007669"/>
    <property type="project" value="InterPro"/>
</dbReference>
<keyword evidence="5" id="KW-0663">Pyridoxal phosphate</keyword>
<dbReference type="RefSeq" id="WP_090089491.1">
    <property type="nucleotide sequence ID" value="NZ_FOMG01000006.1"/>
</dbReference>
<dbReference type="Gene3D" id="3.40.640.10">
    <property type="entry name" value="Type I PLP-dependent aspartate aminotransferase-like (Major domain)"/>
    <property type="match status" value="1"/>
</dbReference>
<dbReference type="InterPro" id="IPR004838">
    <property type="entry name" value="NHTrfase_class1_PyrdxlP-BS"/>
</dbReference>
<name>A0A1I1KHG1_9CLOT</name>
<dbReference type="STRING" id="119641.SAMN05421842_1065"/>
<dbReference type="PANTHER" id="PTHR46383">
    <property type="entry name" value="ASPARTATE AMINOTRANSFERASE"/>
    <property type="match status" value="1"/>
</dbReference>
<feature type="domain" description="Aminotransferase class I/classII large" evidence="7">
    <location>
        <begin position="31"/>
        <end position="389"/>
    </location>
</feature>